<dbReference type="Proteomes" id="UP001363151">
    <property type="component" value="Unassembled WGS sequence"/>
</dbReference>
<gene>
    <name evidence="1" type="ORF">SO694_0005116</name>
</gene>
<dbReference type="InterPro" id="IPR029058">
    <property type="entry name" value="AB_hydrolase_fold"/>
</dbReference>
<comment type="caution">
    <text evidence="1">The sequence shown here is derived from an EMBL/GenBank/DDBJ whole genome shotgun (WGS) entry which is preliminary data.</text>
</comment>
<accession>A0ABR1FY75</accession>
<evidence type="ECO:0000313" key="2">
    <source>
        <dbReference type="Proteomes" id="UP001363151"/>
    </source>
</evidence>
<sequence>MLPLPQDLQFKVAEFVTGRLPLANVREVRPGRRSYVRFAPHEDRAAPTSFLVSAGARVDERLVRHLAVHHSVVAVVADAPSTANELSLDLYAVYQEFSGESTNRTLTSINVLVAFDLGASLAVRLCSRFTRNCVDALVFASPRVSPPAPSPLERLSFWRRGDDDFRRHMAFLETAEKHWPRADAFRNTFQPSLVVIGDGSRGARAEAAEASRLLVDSEVVELLEDDPRKLAALVVRHADRVLAKYAEYRRRSSAGFVLYTSKEDAALVKCGADPRARAELAATG</sequence>
<dbReference type="EMBL" id="JBBJCI010000204">
    <property type="protein sequence ID" value="KAK7241190.1"/>
    <property type="molecule type" value="Genomic_DNA"/>
</dbReference>
<dbReference type="SUPFAM" id="SSF53474">
    <property type="entry name" value="alpha/beta-Hydrolases"/>
    <property type="match status" value="1"/>
</dbReference>
<organism evidence="1 2">
    <name type="scientific">Aureococcus anophagefferens</name>
    <name type="common">Harmful bloom alga</name>
    <dbReference type="NCBI Taxonomy" id="44056"/>
    <lineage>
        <taxon>Eukaryota</taxon>
        <taxon>Sar</taxon>
        <taxon>Stramenopiles</taxon>
        <taxon>Ochrophyta</taxon>
        <taxon>Pelagophyceae</taxon>
        <taxon>Pelagomonadales</taxon>
        <taxon>Pelagomonadaceae</taxon>
        <taxon>Aureococcus</taxon>
    </lineage>
</organism>
<keyword evidence="2" id="KW-1185">Reference proteome</keyword>
<protein>
    <submittedName>
        <fullName evidence="1">Uncharacterized protein</fullName>
    </submittedName>
</protein>
<dbReference type="Gene3D" id="3.40.50.1820">
    <property type="entry name" value="alpha/beta hydrolase"/>
    <property type="match status" value="1"/>
</dbReference>
<name>A0ABR1FY75_AURAN</name>
<proteinExistence type="predicted"/>
<reference evidence="1 2" key="1">
    <citation type="submission" date="2024-03" db="EMBL/GenBank/DDBJ databases">
        <title>Aureococcus anophagefferens CCMP1851 and Kratosvirus quantuckense: Draft genome of a second virus-susceptible host strain in the model system.</title>
        <authorList>
            <person name="Chase E."/>
            <person name="Truchon A.R."/>
            <person name="Schepens W."/>
            <person name="Wilhelm S.W."/>
        </authorList>
    </citation>
    <scope>NUCLEOTIDE SEQUENCE [LARGE SCALE GENOMIC DNA]</scope>
    <source>
        <strain evidence="1 2">CCMP1851</strain>
    </source>
</reference>
<evidence type="ECO:0000313" key="1">
    <source>
        <dbReference type="EMBL" id="KAK7241190.1"/>
    </source>
</evidence>